<dbReference type="VEuPathDB" id="AmoebaDB:NF0032710"/>
<dbReference type="Gene3D" id="1.25.40.1040">
    <property type="match status" value="1"/>
</dbReference>
<dbReference type="SUPFAM" id="SSF48452">
    <property type="entry name" value="TPR-like"/>
    <property type="match status" value="1"/>
</dbReference>
<evidence type="ECO:0000256" key="1">
    <source>
        <dbReference type="ARBA" id="ARBA00022737"/>
    </source>
</evidence>
<dbReference type="PANTHER" id="PTHR22767:SF2">
    <property type="entry name" value="N(ALPHA)-ACETYLTRANSFERASE 15_16, ISOFORM A"/>
    <property type="match status" value="1"/>
</dbReference>
<protein>
    <submittedName>
        <fullName evidence="5">Uncharacterized protein</fullName>
    </submittedName>
</protein>
<evidence type="ECO:0000313" key="6">
    <source>
        <dbReference type="Proteomes" id="UP000444721"/>
    </source>
</evidence>
<dbReference type="VEuPathDB" id="AmoebaDB:NfTy_083160"/>
<dbReference type="OMA" id="MEMRADY"/>
<feature type="region of interest" description="Disordered" evidence="4">
    <location>
        <begin position="1"/>
        <end position="40"/>
    </location>
</feature>
<dbReference type="VEuPathDB" id="AmoebaDB:FDP41_004489"/>
<name>A0A6A5BS00_NAEFO</name>
<comment type="caution">
    <text evidence="5">The sequence shown here is derived from an EMBL/GenBank/DDBJ whole genome shotgun (WGS) entry which is preliminary data.</text>
</comment>
<proteinExistence type="predicted"/>
<dbReference type="InterPro" id="IPR011990">
    <property type="entry name" value="TPR-like_helical_dom_sf"/>
</dbReference>
<feature type="repeat" description="TPR" evidence="3">
    <location>
        <begin position="295"/>
        <end position="328"/>
    </location>
</feature>
<feature type="repeat" description="TPR" evidence="3">
    <location>
        <begin position="181"/>
        <end position="214"/>
    </location>
</feature>
<evidence type="ECO:0000313" key="5">
    <source>
        <dbReference type="EMBL" id="KAF0976590.1"/>
    </source>
</evidence>
<dbReference type="PANTHER" id="PTHR22767">
    <property type="entry name" value="N-TERMINAL ACETYLTRANSFERASE-RELATED"/>
    <property type="match status" value="1"/>
</dbReference>
<dbReference type="OrthoDB" id="10263032at2759"/>
<dbReference type="Gene3D" id="1.25.40.1010">
    <property type="match status" value="2"/>
</dbReference>
<evidence type="ECO:0000256" key="3">
    <source>
        <dbReference type="PROSITE-ProRule" id="PRU00339"/>
    </source>
</evidence>
<keyword evidence="6" id="KW-1185">Reference proteome</keyword>
<keyword evidence="2 3" id="KW-0802">TPR repeat</keyword>
<dbReference type="AlphaFoldDB" id="A0A6A5BS00"/>
<sequence>MTKKKGTQTAAPAKASSATTTSSSNAQSSSSSAPPQQLSSKAEALFRNMIKSYEEKQYQTAISIADSILRDHPQHGDTLAMKALLTRYIKEQEINKQPHFNTGFYYNASSSNSSQQQELMIIDKTYKKDCYNAVKRALELVNNKSFICWHVYGLMCKDDFKYSQAITCFQNSMKFNPVNEVQAWRELSNVQIHARDYKGALESRKKLLELKPGISAFWIGYALAQHLHGNLAGAIQTVDKFLSAVFDQAHRESKTYKFEKSEMLLYLAQLHYENGQYKECVDTLIKNSAFLADQISVLERLGECYIKLNQLENAKKIYLQLLKTNSDNYAYYGKYQLACGFSTEENRFLLDDRQSEQTRKSNEEIAAKLYQLYTTDEALKEYREKSPVMKMIILLLAPPYGSSEASSSDAFREHLINFVEPYLFKTIPSLFKTLKIIYQKQSHKVSIIEKVMMERLQKEQSNTSSKDPSVLLWILVYLSQHFDAIQDYHKALDYINQAIEHTPTLVESYMLKAKFYKHLFDTEQAALCMEQARKMDLSDRYLNTKATKYWMRHNEIVKADDLIGIFAKHPKDANAKKEEKLKQQKHLEKGEDKDVNEVKKESHDETKKEEPKEEKDSNLIPIEDSAIYHRNNVHDMQCMWFENECADAHFRKGELALAARQYYYVVQHFMEIYEDQFDFHTYCARKVTMRSYIEMMRYFEKLYAQHFYFHAICGLLNIYLLLLRKKEQEQNIPFDSPTDYGTINASYTSNFQNIDLRKDEDLNGLYITTKLNLFDECTKYLKQLEEYHPNELITQIFAMTIYLKSRKYLLVSKALKKALELSPLDYRVHFLKMQYLTTIHTIVKSDPNSTDSLSKLLQMDYQKITAGKSLDEMNNEYLRRVNSDEEKSSPVLGALAYHAAQKLMNSSISSSSQHLMMDSVEKSSLRDCVIACGILSKKKLSNRPYKKEDYLINPHLEFNIFSSQEEQVEFSTKLKDCIEKHFNMKINQ</sequence>
<dbReference type="InterPro" id="IPR019734">
    <property type="entry name" value="TPR_rpt"/>
</dbReference>
<organism evidence="5 6">
    <name type="scientific">Naegleria fowleri</name>
    <name type="common">Brain eating amoeba</name>
    <dbReference type="NCBI Taxonomy" id="5763"/>
    <lineage>
        <taxon>Eukaryota</taxon>
        <taxon>Discoba</taxon>
        <taxon>Heterolobosea</taxon>
        <taxon>Tetramitia</taxon>
        <taxon>Eutetramitia</taxon>
        <taxon>Vahlkampfiidae</taxon>
        <taxon>Naegleria</taxon>
    </lineage>
</organism>
<dbReference type="InterPro" id="IPR021183">
    <property type="entry name" value="NatA_aux_su"/>
</dbReference>
<gene>
    <name evidence="5" type="ORF">FDP41_004489</name>
</gene>
<feature type="region of interest" description="Disordered" evidence="4">
    <location>
        <begin position="574"/>
        <end position="616"/>
    </location>
</feature>
<dbReference type="EMBL" id="VFQX01000037">
    <property type="protein sequence ID" value="KAF0976590.1"/>
    <property type="molecule type" value="Genomic_DNA"/>
</dbReference>
<dbReference type="PROSITE" id="PS50005">
    <property type="entry name" value="TPR"/>
    <property type="match status" value="2"/>
</dbReference>
<dbReference type="PIRSF" id="PIRSF000422">
    <property type="entry name" value="N-terminal-AcTrfase-A_aux_su"/>
    <property type="match status" value="1"/>
</dbReference>
<evidence type="ECO:0000256" key="4">
    <source>
        <dbReference type="SAM" id="MobiDB-lite"/>
    </source>
</evidence>
<dbReference type="SMART" id="SM00028">
    <property type="entry name" value="TPR"/>
    <property type="match status" value="6"/>
</dbReference>
<accession>A0A6A5BS00</accession>
<dbReference type="Proteomes" id="UP000444721">
    <property type="component" value="Unassembled WGS sequence"/>
</dbReference>
<dbReference type="GeneID" id="68111707"/>
<keyword evidence="1" id="KW-0677">Repeat</keyword>
<dbReference type="Pfam" id="PF12569">
    <property type="entry name" value="NatA_aux_su"/>
    <property type="match status" value="2"/>
</dbReference>
<dbReference type="GO" id="GO:0005737">
    <property type="term" value="C:cytoplasm"/>
    <property type="evidence" value="ECO:0007669"/>
    <property type="project" value="UniProtKB-ARBA"/>
</dbReference>
<reference evidence="5 6" key="1">
    <citation type="journal article" date="2019" name="Sci. Rep.">
        <title>Nanopore sequencing improves the draft genome of the human pathogenic amoeba Naegleria fowleri.</title>
        <authorList>
            <person name="Liechti N."/>
            <person name="Schurch N."/>
            <person name="Bruggmann R."/>
            <person name="Wittwer M."/>
        </authorList>
    </citation>
    <scope>NUCLEOTIDE SEQUENCE [LARGE SCALE GENOMIC DNA]</scope>
    <source>
        <strain evidence="5 6">ATCC 30894</strain>
    </source>
</reference>
<dbReference type="RefSeq" id="XP_044561303.1">
    <property type="nucleotide sequence ID" value="XM_044707908.1"/>
</dbReference>
<evidence type="ECO:0000256" key="2">
    <source>
        <dbReference type="ARBA" id="ARBA00022803"/>
    </source>
</evidence>
<feature type="compositionally biased region" description="Low complexity" evidence="4">
    <location>
        <begin position="7"/>
        <end position="40"/>
    </location>
</feature>